<dbReference type="SUPFAM" id="SSF56672">
    <property type="entry name" value="DNA/RNA polymerases"/>
    <property type="match status" value="1"/>
</dbReference>
<dbReference type="Proteomes" id="UP000244089">
    <property type="component" value="Unassembled WGS sequence"/>
</dbReference>
<dbReference type="GO" id="GO:0003964">
    <property type="term" value="F:RNA-directed DNA polymerase activity"/>
    <property type="evidence" value="ECO:0007669"/>
    <property type="project" value="UniProtKB-KW"/>
</dbReference>
<proteinExistence type="predicted"/>
<protein>
    <submittedName>
        <fullName evidence="2">Group II intron reverse transcriptase/maturase</fullName>
    </submittedName>
</protein>
<dbReference type="Pfam" id="PF00078">
    <property type="entry name" value="RVT_1"/>
    <property type="match status" value="1"/>
</dbReference>
<reference evidence="2 3" key="1">
    <citation type="submission" date="2018-04" db="EMBL/GenBank/DDBJ databases">
        <title>Subsurface microbial communities from deep shales in Ohio and West Virginia, USA.</title>
        <authorList>
            <person name="Wrighton K."/>
        </authorList>
    </citation>
    <scope>NUCLEOTIDE SEQUENCE [LARGE SCALE GENOMIC DNA]</scope>
    <source>
        <strain evidence="2 3">WC1</strain>
    </source>
</reference>
<dbReference type="InterPro" id="IPR043502">
    <property type="entry name" value="DNA/RNA_pol_sf"/>
</dbReference>
<evidence type="ECO:0000313" key="3">
    <source>
        <dbReference type="Proteomes" id="UP000244089"/>
    </source>
</evidence>
<dbReference type="AlphaFoldDB" id="A0A2T5RJS0"/>
<accession>A0A2T5RJS0</accession>
<dbReference type="PANTHER" id="PTHR34047">
    <property type="entry name" value="NUCLEAR INTRON MATURASE 1, MITOCHONDRIAL-RELATED"/>
    <property type="match status" value="1"/>
</dbReference>
<organism evidence="2 3">
    <name type="scientific">Halanaerobium saccharolyticum</name>
    <dbReference type="NCBI Taxonomy" id="43595"/>
    <lineage>
        <taxon>Bacteria</taxon>
        <taxon>Bacillati</taxon>
        <taxon>Bacillota</taxon>
        <taxon>Clostridia</taxon>
        <taxon>Halanaerobiales</taxon>
        <taxon>Halanaerobiaceae</taxon>
        <taxon>Halanaerobium</taxon>
    </lineage>
</organism>
<keyword evidence="2" id="KW-0695">RNA-directed DNA polymerase</keyword>
<dbReference type="InterPro" id="IPR051083">
    <property type="entry name" value="GrpII_Intron_Splice-Mob/Def"/>
</dbReference>
<dbReference type="PROSITE" id="PS50878">
    <property type="entry name" value="RT_POL"/>
    <property type="match status" value="1"/>
</dbReference>
<evidence type="ECO:0000313" key="2">
    <source>
        <dbReference type="EMBL" id="PTV98928.1"/>
    </source>
</evidence>
<keyword evidence="2" id="KW-0548">Nucleotidyltransferase</keyword>
<evidence type="ECO:0000259" key="1">
    <source>
        <dbReference type="PROSITE" id="PS50878"/>
    </source>
</evidence>
<keyword evidence="2" id="KW-0808">Transferase</keyword>
<dbReference type="InterPro" id="IPR013597">
    <property type="entry name" value="Mat_intron_G2"/>
</dbReference>
<name>A0A2T5RJS0_9FIRM</name>
<dbReference type="InterPro" id="IPR000477">
    <property type="entry name" value="RT_dom"/>
</dbReference>
<feature type="domain" description="Reverse transcriptase" evidence="1">
    <location>
        <begin position="1"/>
        <end position="98"/>
    </location>
</feature>
<dbReference type="EMBL" id="QAXS01000013">
    <property type="protein sequence ID" value="PTV98928.1"/>
    <property type="molecule type" value="Genomic_DNA"/>
</dbReference>
<dbReference type="Pfam" id="PF08388">
    <property type="entry name" value="GIIM"/>
    <property type="match status" value="1"/>
</dbReference>
<dbReference type="PANTHER" id="PTHR34047:SF8">
    <property type="entry name" value="PROTEIN YKFC"/>
    <property type="match status" value="1"/>
</dbReference>
<gene>
    <name evidence="2" type="ORF">C8C76_11360</name>
</gene>
<sequence length="240" mass="29135">MIDDLIKKTDEGCPQGGFLSPLLSNIMLDELDKELEKRNHKFCRYADDNQIYVRSRKAAERVMKSLTAFIEKKLKLKVNTTKSAVGRPWRRKFLGFSFYRTKDEVRVRVHPKSIKKIKAKIKELTSRSKPWTMKYRFKKLKQTITGWVSYYKIADMKSKMRDLDQWTRRRIRMCYWKRWKKVKTRFRMLRKLGIKKPKAWEYANTRKVYWRISNSQILARTFTNQLLKKLGYFSFTERYA</sequence>
<comment type="caution">
    <text evidence="2">The sequence shown here is derived from an EMBL/GenBank/DDBJ whole genome shotgun (WGS) entry which is preliminary data.</text>
</comment>